<proteinExistence type="predicted"/>
<feature type="signal peptide" evidence="6">
    <location>
        <begin position="1"/>
        <end position="23"/>
    </location>
</feature>
<dbReference type="InterPro" id="IPR013783">
    <property type="entry name" value="Ig-like_fold"/>
</dbReference>
<evidence type="ECO:0000256" key="1">
    <source>
        <dbReference type="ARBA" id="ARBA00022729"/>
    </source>
</evidence>
<dbReference type="PANTHER" id="PTHR19367:SF18">
    <property type="entry name" value="T CELL RECEPTOR ALPHA VARIABLE 16"/>
    <property type="match status" value="1"/>
</dbReference>
<dbReference type="InterPro" id="IPR036179">
    <property type="entry name" value="Ig-like_dom_sf"/>
</dbReference>
<dbReference type="SUPFAM" id="SSF48726">
    <property type="entry name" value="Immunoglobulin"/>
    <property type="match status" value="1"/>
</dbReference>
<dbReference type="AlphaFoldDB" id="A0AAD8FUT8"/>
<dbReference type="SMART" id="SM00406">
    <property type="entry name" value="IGv"/>
    <property type="match status" value="1"/>
</dbReference>
<dbReference type="GO" id="GO:0042101">
    <property type="term" value="C:T cell receptor complex"/>
    <property type="evidence" value="ECO:0007669"/>
    <property type="project" value="UniProtKB-KW"/>
</dbReference>
<dbReference type="PROSITE" id="PS50835">
    <property type="entry name" value="IG_LIKE"/>
    <property type="match status" value="1"/>
</dbReference>
<evidence type="ECO:0000259" key="7">
    <source>
        <dbReference type="PROSITE" id="PS50835"/>
    </source>
</evidence>
<name>A0AAD8FUT8_ACIOX</name>
<feature type="chain" id="PRO_5042091035" description="Ig-like domain-containing protein" evidence="6">
    <location>
        <begin position="24"/>
        <end position="150"/>
    </location>
</feature>
<dbReference type="GO" id="GO:0002250">
    <property type="term" value="P:adaptive immune response"/>
    <property type="evidence" value="ECO:0007669"/>
    <property type="project" value="UniProtKB-KW"/>
</dbReference>
<keyword evidence="1 6" id="KW-0732">Signal</keyword>
<feature type="domain" description="Ig-like" evidence="7">
    <location>
        <begin position="24"/>
        <end position="122"/>
    </location>
</feature>
<evidence type="ECO:0000256" key="4">
    <source>
        <dbReference type="ARBA" id="ARBA00023319"/>
    </source>
</evidence>
<keyword evidence="4" id="KW-0393">Immunoglobulin domain</keyword>
<keyword evidence="5" id="KW-0391">Immunity</keyword>
<accession>A0AAD8FUT8</accession>
<dbReference type="InterPro" id="IPR013106">
    <property type="entry name" value="Ig_V-set"/>
</dbReference>
<evidence type="ECO:0000313" key="9">
    <source>
        <dbReference type="Proteomes" id="UP001230051"/>
    </source>
</evidence>
<evidence type="ECO:0000256" key="6">
    <source>
        <dbReference type="SAM" id="SignalP"/>
    </source>
</evidence>
<evidence type="ECO:0000313" key="8">
    <source>
        <dbReference type="EMBL" id="KAK1156678.1"/>
    </source>
</evidence>
<evidence type="ECO:0000256" key="5">
    <source>
        <dbReference type="ARBA" id="ARBA00043266"/>
    </source>
</evidence>
<dbReference type="InterPro" id="IPR051287">
    <property type="entry name" value="TCR_variable_region"/>
</dbReference>
<gene>
    <name evidence="8" type="ORF">AOXY_G25697</name>
</gene>
<comment type="caution">
    <text evidence="8">The sequence shown here is derived from an EMBL/GenBank/DDBJ whole genome shotgun (WGS) entry which is preliminary data.</text>
</comment>
<sequence length="150" mass="17115">MLQGGKAHLVNIILVCVVGMTQGDTVHQLPSIHLTENEKRILFCQYETSGNPDLFWYIQEHNKAPELLLNENLNDNPRFKERFSASHDKSEKTFNLTLSAAVLSDSATYFCALRPTLCQSVSHLYKNFMLLPHVLDYNPARHPYSKTPLL</sequence>
<keyword evidence="5" id="KW-1279">T cell receptor</keyword>
<dbReference type="Gene3D" id="2.60.40.10">
    <property type="entry name" value="Immunoglobulins"/>
    <property type="match status" value="1"/>
</dbReference>
<dbReference type="InterPro" id="IPR007110">
    <property type="entry name" value="Ig-like_dom"/>
</dbReference>
<keyword evidence="3" id="KW-0675">Receptor</keyword>
<dbReference type="PANTHER" id="PTHR19367">
    <property type="entry name" value="T-CELL RECEPTOR ALPHA CHAIN V REGION"/>
    <property type="match status" value="1"/>
</dbReference>
<protein>
    <recommendedName>
        <fullName evidence="7">Ig-like domain-containing protein</fullName>
    </recommendedName>
</protein>
<evidence type="ECO:0000256" key="3">
    <source>
        <dbReference type="ARBA" id="ARBA00023170"/>
    </source>
</evidence>
<reference evidence="8" key="1">
    <citation type="submission" date="2022-02" db="EMBL/GenBank/DDBJ databases">
        <title>Atlantic sturgeon de novo genome assembly.</title>
        <authorList>
            <person name="Stock M."/>
            <person name="Klopp C."/>
            <person name="Guiguen Y."/>
            <person name="Cabau C."/>
            <person name="Parinello H."/>
            <person name="Santidrian Yebra-Pimentel E."/>
            <person name="Kuhl H."/>
            <person name="Dirks R.P."/>
            <person name="Guessner J."/>
            <person name="Wuertz S."/>
            <person name="Du K."/>
            <person name="Schartl M."/>
        </authorList>
    </citation>
    <scope>NUCLEOTIDE SEQUENCE</scope>
    <source>
        <strain evidence="8">STURGEONOMICS-FGT-2020</strain>
        <tissue evidence="8">Whole blood</tissue>
    </source>
</reference>
<dbReference type="Pfam" id="PF07686">
    <property type="entry name" value="V-set"/>
    <property type="match status" value="1"/>
</dbReference>
<keyword evidence="9" id="KW-1185">Reference proteome</keyword>
<evidence type="ECO:0000256" key="2">
    <source>
        <dbReference type="ARBA" id="ARBA00023130"/>
    </source>
</evidence>
<organism evidence="8 9">
    <name type="scientific">Acipenser oxyrinchus oxyrinchus</name>
    <dbReference type="NCBI Taxonomy" id="40147"/>
    <lineage>
        <taxon>Eukaryota</taxon>
        <taxon>Metazoa</taxon>
        <taxon>Chordata</taxon>
        <taxon>Craniata</taxon>
        <taxon>Vertebrata</taxon>
        <taxon>Euteleostomi</taxon>
        <taxon>Actinopterygii</taxon>
        <taxon>Chondrostei</taxon>
        <taxon>Acipenseriformes</taxon>
        <taxon>Acipenseridae</taxon>
        <taxon>Acipenser</taxon>
    </lineage>
</organism>
<keyword evidence="2" id="KW-1064">Adaptive immunity</keyword>
<dbReference type="EMBL" id="JAGXEW010000027">
    <property type="protein sequence ID" value="KAK1156678.1"/>
    <property type="molecule type" value="Genomic_DNA"/>
</dbReference>
<dbReference type="Proteomes" id="UP001230051">
    <property type="component" value="Unassembled WGS sequence"/>
</dbReference>